<feature type="domain" description="Major facilitator superfamily (MFS) profile" evidence="7">
    <location>
        <begin position="335"/>
        <end position="520"/>
    </location>
</feature>
<keyword evidence="3 6" id="KW-1133">Transmembrane helix</keyword>
<dbReference type="PROSITE" id="PS50850">
    <property type="entry name" value="MFS"/>
    <property type="match status" value="1"/>
</dbReference>
<evidence type="ECO:0000313" key="9">
    <source>
        <dbReference type="Proteomes" id="UP000029046"/>
    </source>
</evidence>
<dbReference type="PANTHER" id="PTHR23528">
    <property type="match status" value="1"/>
</dbReference>
<feature type="transmembrane region" description="Helical" evidence="6">
    <location>
        <begin position="431"/>
        <end position="448"/>
    </location>
</feature>
<dbReference type="Proteomes" id="UP000029046">
    <property type="component" value="Unassembled WGS sequence"/>
</dbReference>
<evidence type="ECO:0000259" key="7">
    <source>
        <dbReference type="PROSITE" id="PS50850"/>
    </source>
</evidence>
<dbReference type="CDD" id="cd06174">
    <property type="entry name" value="MFS"/>
    <property type="match status" value="1"/>
</dbReference>
<dbReference type="PANTHER" id="PTHR23528:SF1">
    <property type="entry name" value="MAJOR FACILITATOR SUPERFAMILY (MFS) PROFILE DOMAIN-CONTAINING PROTEIN"/>
    <property type="match status" value="1"/>
</dbReference>
<evidence type="ECO:0000256" key="1">
    <source>
        <dbReference type="ARBA" id="ARBA00004651"/>
    </source>
</evidence>
<dbReference type="InterPro" id="IPR020846">
    <property type="entry name" value="MFS_dom"/>
</dbReference>
<keyword evidence="4 6" id="KW-0472">Membrane</keyword>
<dbReference type="SUPFAM" id="SSF103473">
    <property type="entry name" value="MFS general substrate transporter"/>
    <property type="match status" value="1"/>
</dbReference>
<protein>
    <submittedName>
        <fullName evidence="8">Major facilitator family transporter</fullName>
    </submittedName>
</protein>
<evidence type="ECO:0000256" key="4">
    <source>
        <dbReference type="ARBA" id="ARBA00023136"/>
    </source>
</evidence>
<dbReference type="RefSeq" id="WP_033506862.1">
    <property type="nucleotide sequence ID" value="NZ_JGYX01000007.1"/>
</dbReference>
<sequence length="520" mass="55056">MNDEQRDGGEQTPPQIPGRHFVRPGIDDRPDYDKVLSESDKAAVARLAVPKDTEAIVADPYVTDAGAQSAKIAESMIGGNRIELPDPDSAFLDMRDPMVAANGERVSIRDVVRLGAGFTFSLIITGIVWTALSSILVPQLVDQIAPDQRASFIGLINAVGSVIALVANIVFGTFSDLTRSRFGKRTLWIASGGVLCGLCVFGLTAADSLPMILLLWCGIQLFYNWMNAPFVATMADRVPDKFRGTVSSFMGGGGVLGQTAGALVGSMLINDIPLGFSLGALGFGLVGIIVVGIWPREASNLDEQRVPLNLRNVLRAFVPPHGKGSGNFYYALLGRMMMVAGYQMITGYQLYIVKYYVFSDSGLDAAGLSEAAAGVIAVMSVITMVASLLAALVSGPISDRLAMRKIPVALASCLFAVGAAMPWILHSPMGMYLFAAIAGFGYGTYNAIDQALNVSILPNPKEAGKDLGVLNMANTLSSVIGSALTSTVVALTDNYQLVFPVCIVVVLVAAALIMRIRGVH</sequence>
<comment type="caution">
    <text evidence="8">The sequence shown here is derived from an EMBL/GenBank/DDBJ whole genome shotgun (WGS) entry which is preliminary data.</text>
</comment>
<keyword evidence="2 6" id="KW-0812">Transmembrane</keyword>
<feature type="transmembrane region" description="Helical" evidence="6">
    <location>
        <begin position="246"/>
        <end position="269"/>
    </location>
</feature>
<accession>A0A087AM78</accession>
<organism evidence="8 9">
    <name type="scientific">Bifidobacterium pullorum subsp. gallinarum</name>
    <dbReference type="NCBI Taxonomy" id="78344"/>
    <lineage>
        <taxon>Bacteria</taxon>
        <taxon>Bacillati</taxon>
        <taxon>Actinomycetota</taxon>
        <taxon>Actinomycetes</taxon>
        <taxon>Bifidobacteriales</taxon>
        <taxon>Bifidobacteriaceae</taxon>
        <taxon>Bifidobacterium</taxon>
    </lineage>
</organism>
<feature type="transmembrane region" description="Helical" evidence="6">
    <location>
        <begin position="152"/>
        <end position="174"/>
    </location>
</feature>
<evidence type="ECO:0000256" key="5">
    <source>
        <dbReference type="SAM" id="MobiDB-lite"/>
    </source>
</evidence>
<name>A0A087AM78_9BIFI</name>
<dbReference type="GO" id="GO:0022857">
    <property type="term" value="F:transmembrane transporter activity"/>
    <property type="evidence" value="ECO:0007669"/>
    <property type="project" value="InterPro"/>
</dbReference>
<feature type="transmembrane region" description="Helical" evidence="6">
    <location>
        <begin position="275"/>
        <end position="295"/>
    </location>
</feature>
<feature type="transmembrane region" description="Helical" evidence="6">
    <location>
        <begin position="406"/>
        <end position="425"/>
    </location>
</feature>
<dbReference type="Pfam" id="PF07690">
    <property type="entry name" value="MFS_1"/>
    <property type="match status" value="1"/>
</dbReference>
<dbReference type="InterPro" id="IPR011701">
    <property type="entry name" value="MFS"/>
</dbReference>
<feature type="transmembrane region" description="Helical" evidence="6">
    <location>
        <begin position="186"/>
        <end position="206"/>
    </location>
</feature>
<comment type="subcellular location">
    <subcellularLocation>
        <location evidence="1">Cell membrane</location>
        <topology evidence="1">Multi-pass membrane protein</topology>
    </subcellularLocation>
</comment>
<dbReference type="OrthoDB" id="7584869at2"/>
<keyword evidence="9" id="KW-1185">Reference proteome</keyword>
<evidence type="ECO:0000256" key="3">
    <source>
        <dbReference type="ARBA" id="ARBA00022989"/>
    </source>
</evidence>
<dbReference type="GO" id="GO:0005886">
    <property type="term" value="C:plasma membrane"/>
    <property type="evidence" value="ECO:0007669"/>
    <property type="project" value="UniProtKB-SubCell"/>
</dbReference>
<dbReference type="InterPro" id="IPR036259">
    <property type="entry name" value="MFS_trans_sf"/>
</dbReference>
<dbReference type="EMBL" id="JGYX01000007">
    <property type="protein sequence ID" value="KFI59878.1"/>
    <property type="molecule type" value="Genomic_DNA"/>
</dbReference>
<feature type="transmembrane region" description="Helical" evidence="6">
    <location>
        <begin position="111"/>
        <end position="132"/>
    </location>
</feature>
<feature type="region of interest" description="Disordered" evidence="5">
    <location>
        <begin position="1"/>
        <end position="32"/>
    </location>
</feature>
<dbReference type="AlphaFoldDB" id="A0A087AM78"/>
<feature type="transmembrane region" description="Helical" evidence="6">
    <location>
        <begin position="212"/>
        <end position="234"/>
    </location>
</feature>
<feature type="transmembrane region" description="Helical" evidence="6">
    <location>
        <begin position="328"/>
        <end position="351"/>
    </location>
</feature>
<dbReference type="Gene3D" id="1.20.1250.20">
    <property type="entry name" value="MFS general substrate transporter like domains"/>
    <property type="match status" value="2"/>
</dbReference>
<feature type="transmembrane region" description="Helical" evidence="6">
    <location>
        <begin position="469"/>
        <end position="491"/>
    </location>
</feature>
<feature type="transmembrane region" description="Helical" evidence="6">
    <location>
        <begin position="371"/>
        <end position="394"/>
    </location>
</feature>
<evidence type="ECO:0000313" key="8">
    <source>
        <dbReference type="EMBL" id="KFI59878.1"/>
    </source>
</evidence>
<reference evidence="8 9" key="1">
    <citation type="submission" date="2014-03" db="EMBL/GenBank/DDBJ databases">
        <title>Genomics of Bifidobacteria.</title>
        <authorList>
            <person name="Ventura M."/>
            <person name="Milani C."/>
            <person name="Lugli G.A."/>
        </authorList>
    </citation>
    <scope>NUCLEOTIDE SEQUENCE [LARGE SCALE GENOMIC DNA]</scope>
    <source>
        <strain evidence="8 9">LMG 11586</strain>
    </source>
</reference>
<feature type="transmembrane region" description="Helical" evidence="6">
    <location>
        <begin position="497"/>
        <end position="516"/>
    </location>
</feature>
<evidence type="ECO:0000256" key="2">
    <source>
        <dbReference type="ARBA" id="ARBA00022692"/>
    </source>
</evidence>
<evidence type="ECO:0000256" key="6">
    <source>
        <dbReference type="SAM" id="Phobius"/>
    </source>
</evidence>
<gene>
    <name evidence="8" type="ORF">BIGA_1546</name>
</gene>
<dbReference type="eggNOG" id="COG2211">
    <property type="taxonomic scope" value="Bacteria"/>
</dbReference>
<proteinExistence type="predicted"/>